<keyword evidence="2" id="KW-1185">Reference proteome</keyword>
<sequence>MRELKFSHHSLLILRPAEALPASGSIRRCTRASLQQRALLSSVISTRSPILRLAAFVLHLVSRRVRCYVGGIELGNVVSDAGDRRGGWLQKEDDLPPTTGWQAWLWWPLTHDYTYFKRN</sequence>
<name>A0A9P0XDA2_PIEBR</name>
<organism evidence="1 2">
    <name type="scientific">Pieris brassicae</name>
    <name type="common">White butterfly</name>
    <name type="synonym">Large white butterfly</name>
    <dbReference type="NCBI Taxonomy" id="7116"/>
    <lineage>
        <taxon>Eukaryota</taxon>
        <taxon>Metazoa</taxon>
        <taxon>Ecdysozoa</taxon>
        <taxon>Arthropoda</taxon>
        <taxon>Hexapoda</taxon>
        <taxon>Insecta</taxon>
        <taxon>Pterygota</taxon>
        <taxon>Neoptera</taxon>
        <taxon>Endopterygota</taxon>
        <taxon>Lepidoptera</taxon>
        <taxon>Glossata</taxon>
        <taxon>Ditrysia</taxon>
        <taxon>Papilionoidea</taxon>
        <taxon>Pieridae</taxon>
        <taxon>Pierinae</taxon>
        <taxon>Pieris</taxon>
    </lineage>
</organism>
<dbReference type="EMBL" id="CALOZG010000021">
    <property type="protein sequence ID" value="CAH4031946.1"/>
    <property type="molecule type" value="Genomic_DNA"/>
</dbReference>
<accession>A0A9P0XDA2</accession>
<reference evidence="1" key="1">
    <citation type="submission" date="2022-05" db="EMBL/GenBank/DDBJ databases">
        <authorList>
            <person name="Okamura Y."/>
        </authorList>
    </citation>
    <scope>NUCLEOTIDE SEQUENCE</scope>
</reference>
<gene>
    <name evidence="1" type="ORF">PIBRA_LOCUS8398</name>
</gene>
<comment type="caution">
    <text evidence="1">The sequence shown here is derived from an EMBL/GenBank/DDBJ whole genome shotgun (WGS) entry which is preliminary data.</text>
</comment>
<proteinExistence type="predicted"/>
<evidence type="ECO:0000313" key="2">
    <source>
        <dbReference type="Proteomes" id="UP001152562"/>
    </source>
</evidence>
<dbReference type="Proteomes" id="UP001152562">
    <property type="component" value="Unassembled WGS sequence"/>
</dbReference>
<evidence type="ECO:0000313" key="1">
    <source>
        <dbReference type="EMBL" id="CAH4031946.1"/>
    </source>
</evidence>
<dbReference type="AlphaFoldDB" id="A0A9P0XDA2"/>
<protein>
    <submittedName>
        <fullName evidence="1">Uncharacterized protein</fullName>
    </submittedName>
</protein>